<dbReference type="EMBL" id="JADGMS010000010">
    <property type="protein sequence ID" value="KAF9674306.1"/>
    <property type="molecule type" value="Genomic_DNA"/>
</dbReference>
<gene>
    <name evidence="1" type="ORF">SADUNF_Sadunf10G0113700</name>
</gene>
<proteinExistence type="predicted"/>
<sequence length="162" mass="18222">MGEREKGLSKVKERRRFLQGNLYKSMNKATVCYTASQEGSVVDGFFAGFRKTKYAVADISFVVLYVVVSEHKSQDEPILLAYISPSSHAFNGIRYHRATWPALQVTMMYRLTKHHETFIGYVDQILSLTLAKSTCPIFLQEEMVALSARISCTGCGLTIVLI</sequence>
<dbReference type="OrthoDB" id="10583865at2759"/>
<name>A0A835JRK1_9ROSI</name>
<evidence type="ECO:0000313" key="2">
    <source>
        <dbReference type="Proteomes" id="UP000657918"/>
    </source>
</evidence>
<comment type="caution">
    <text evidence="1">The sequence shown here is derived from an EMBL/GenBank/DDBJ whole genome shotgun (WGS) entry which is preliminary data.</text>
</comment>
<organism evidence="1 2">
    <name type="scientific">Salix dunnii</name>
    <dbReference type="NCBI Taxonomy" id="1413687"/>
    <lineage>
        <taxon>Eukaryota</taxon>
        <taxon>Viridiplantae</taxon>
        <taxon>Streptophyta</taxon>
        <taxon>Embryophyta</taxon>
        <taxon>Tracheophyta</taxon>
        <taxon>Spermatophyta</taxon>
        <taxon>Magnoliopsida</taxon>
        <taxon>eudicotyledons</taxon>
        <taxon>Gunneridae</taxon>
        <taxon>Pentapetalae</taxon>
        <taxon>rosids</taxon>
        <taxon>fabids</taxon>
        <taxon>Malpighiales</taxon>
        <taxon>Salicaceae</taxon>
        <taxon>Saliceae</taxon>
        <taxon>Salix</taxon>
    </lineage>
</organism>
<dbReference type="Proteomes" id="UP000657918">
    <property type="component" value="Unassembled WGS sequence"/>
</dbReference>
<evidence type="ECO:0000313" key="1">
    <source>
        <dbReference type="EMBL" id="KAF9674306.1"/>
    </source>
</evidence>
<protein>
    <submittedName>
        <fullName evidence="1">Uncharacterized protein</fullName>
    </submittedName>
</protein>
<dbReference type="AlphaFoldDB" id="A0A835JRK1"/>
<accession>A0A835JRK1</accession>
<reference evidence="1 2" key="1">
    <citation type="submission" date="2020-10" db="EMBL/GenBank/DDBJ databases">
        <title>Plant Genome Project.</title>
        <authorList>
            <person name="Zhang R.-G."/>
        </authorList>
    </citation>
    <scope>NUCLEOTIDE SEQUENCE [LARGE SCALE GENOMIC DNA]</scope>
    <source>
        <strain evidence="1">FAFU-HL-1</strain>
        <tissue evidence="1">Leaf</tissue>
    </source>
</reference>
<keyword evidence="2" id="KW-1185">Reference proteome</keyword>